<proteinExistence type="predicted"/>
<dbReference type="CDD" id="cd06225">
    <property type="entry name" value="HAMP"/>
    <property type="match status" value="1"/>
</dbReference>
<dbReference type="CDD" id="cd01948">
    <property type="entry name" value="EAL"/>
    <property type="match status" value="1"/>
</dbReference>
<feature type="domain" description="HAMP" evidence="8">
    <location>
        <begin position="453"/>
        <end position="507"/>
    </location>
</feature>
<protein>
    <recommendedName>
        <fullName evidence="1">cyclic-guanylate-specific phosphodiesterase</fullName>
        <ecNumber evidence="1">3.1.4.52</ecNumber>
    </recommendedName>
</protein>
<dbReference type="Pfam" id="PF13426">
    <property type="entry name" value="PAS_9"/>
    <property type="match status" value="1"/>
</dbReference>
<organism evidence="10 11">
    <name type="scientific">Shewanella colwelliana</name>
    <name type="common">Alteromonas colwelliana</name>
    <dbReference type="NCBI Taxonomy" id="23"/>
    <lineage>
        <taxon>Bacteria</taxon>
        <taxon>Pseudomonadati</taxon>
        <taxon>Pseudomonadota</taxon>
        <taxon>Gammaproteobacteria</taxon>
        <taxon>Alteromonadales</taxon>
        <taxon>Shewanellaceae</taxon>
        <taxon>Shewanella</taxon>
    </lineage>
</organism>
<dbReference type="Gene3D" id="6.10.340.10">
    <property type="match status" value="1"/>
</dbReference>
<dbReference type="CDD" id="cd00130">
    <property type="entry name" value="PAS"/>
    <property type="match status" value="1"/>
</dbReference>
<dbReference type="FunFam" id="3.20.20.450:FF:000001">
    <property type="entry name" value="Cyclic di-GMP phosphodiesterase yahA"/>
    <property type="match status" value="1"/>
</dbReference>
<dbReference type="Gene3D" id="3.30.70.270">
    <property type="match status" value="1"/>
</dbReference>
<feature type="domain" description="PAC" evidence="6">
    <location>
        <begin position="580"/>
        <end position="632"/>
    </location>
</feature>
<dbReference type="PROSITE" id="PS50113">
    <property type="entry name" value="PAC"/>
    <property type="match status" value="1"/>
</dbReference>
<feature type="domain" description="PAS" evidence="5">
    <location>
        <begin position="522"/>
        <end position="553"/>
    </location>
</feature>
<dbReference type="PROSITE" id="PS50887">
    <property type="entry name" value="GGDEF"/>
    <property type="match status" value="1"/>
</dbReference>
<dbReference type="InterPro" id="IPR052155">
    <property type="entry name" value="Biofilm_reg_signaling"/>
</dbReference>
<dbReference type="GO" id="GO:0016020">
    <property type="term" value="C:membrane"/>
    <property type="evidence" value="ECO:0007669"/>
    <property type="project" value="InterPro"/>
</dbReference>
<feature type="coiled-coil region" evidence="3">
    <location>
        <begin position="105"/>
        <end position="149"/>
    </location>
</feature>
<dbReference type="Gene3D" id="3.30.450.20">
    <property type="entry name" value="PAS domain"/>
    <property type="match status" value="1"/>
</dbReference>
<dbReference type="NCBIfam" id="TIGR00254">
    <property type="entry name" value="GGDEF"/>
    <property type="match status" value="1"/>
</dbReference>
<dbReference type="SUPFAM" id="SSF141868">
    <property type="entry name" value="EAL domain-like"/>
    <property type="match status" value="1"/>
</dbReference>
<dbReference type="AlphaFoldDB" id="A0A1E5ITW0"/>
<evidence type="ECO:0000256" key="4">
    <source>
        <dbReference type="SAM" id="Phobius"/>
    </source>
</evidence>
<keyword evidence="3" id="KW-0175">Coiled coil</keyword>
<evidence type="ECO:0000256" key="1">
    <source>
        <dbReference type="ARBA" id="ARBA00012282"/>
    </source>
</evidence>
<name>A0A1E5ITW0_SHECO</name>
<feature type="transmembrane region" description="Helical" evidence="4">
    <location>
        <begin position="427"/>
        <end position="452"/>
    </location>
</feature>
<dbReference type="InterPro" id="IPR000700">
    <property type="entry name" value="PAS-assoc_C"/>
</dbReference>
<dbReference type="STRING" id="23.BEL05_20160"/>
<dbReference type="InterPro" id="IPR003660">
    <property type="entry name" value="HAMP_dom"/>
</dbReference>
<dbReference type="PROSITE" id="PS50883">
    <property type="entry name" value="EAL"/>
    <property type="match status" value="1"/>
</dbReference>
<evidence type="ECO:0000256" key="3">
    <source>
        <dbReference type="SAM" id="Coils"/>
    </source>
</evidence>
<dbReference type="SMART" id="SM00052">
    <property type="entry name" value="EAL"/>
    <property type="match status" value="1"/>
</dbReference>
<dbReference type="EC" id="3.1.4.52" evidence="1"/>
<dbReference type="Pfam" id="PF08376">
    <property type="entry name" value="NIT"/>
    <property type="match status" value="1"/>
</dbReference>
<dbReference type="OrthoDB" id="9799509at2"/>
<dbReference type="PANTHER" id="PTHR44757">
    <property type="entry name" value="DIGUANYLATE CYCLASE DGCP"/>
    <property type="match status" value="1"/>
</dbReference>
<evidence type="ECO:0000259" key="6">
    <source>
        <dbReference type="PROSITE" id="PS50113"/>
    </source>
</evidence>
<dbReference type="Proteomes" id="UP000095230">
    <property type="component" value="Unassembled WGS sequence"/>
</dbReference>
<feature type="transmembrane region" description="Helical" evidence="4">
    <location>
        <begin position="14"/>
        <end position="31"/>
    </location>
</feature>
<dbReference type="CDD" id="cd01949">
    <property type="entry name" value="GGDEF"/>
    <property type="match status" value="1"/>
</dbReference>
<dbReference type="InterPro" id="IPR000160">
    <property type="entry name" value="GGDEF_dom"/>
</dbReference>
<reference evidence="10 11" key="1">
    <citation type="submission" date="2016-07" db="EMBL/GenBank/DDBJ databases">
        <title>Whole-genome of two Shewanella species isolated from a digestive organ of sea cucumber Apostichopus japonicus Selenka 1867.</title>
        <authorList>
            <person name="Hong H.-H."/>
            <person name="Choi H."/>
            <person name="Cheon S."/>
            <person name="Oh J.-S."/>
            <person name="Lee H.-G."/>
            <person name="Park C."/>
        </authorList>
    </citation>
    <scope>NUCLEOTIDE SEQUENCE [LARGE SCALE GENOMIC DNA]</scope>
    <source>
        <strain evidence="10 11">CSB03KR</strain>
    </source>
</reference>
<evidence type="ECO:0000259" key="5">
    <source>
        <dbReference type="PROSITE" id="PS50112"/>
    </source>
</evidence>
<dbReference type="InterPro" id="IPR000014">
    <property type="entry name" value="PAS"/>
</dbReference>
<dbReference type="Pfam" id="PF00990">
    <property type="entry name" value="GGDEF"/>
    <property type="match status" value="1"/>
</dbReference>
<evidence type="ECO:0000313" key="10">
    <source>
        <dbReference type="EMBL" id="OEG74011.1"/>
    </source>
</evidence>
<gene>
    <name evidence="10" type="ORF">BEL05_20160</name>
</gene>
<dbReference type="GO" id="GO:0007165">
    <property type="term" value="P:signal transduction"/>
    <property type="evidence" value="ECO:0007669"/>
    <property type="project" value="InterPro"/>
</dbReference>
<dbReference type="Pfam" id="PF00563">
    <property type="entry name" value="EAL"/>
    <property type="match status" value="1"/>
</dbReference>
<dbReference type="SMART" id="SM00086">
    <property type="entry name" value="PAC"/>
    <property type="match status" value="1"/>
</dbReference>
<dbReference type="EMBL" id="MCBT01000030">
    <property type="protein sequence ID" value="OEG74011.1"/>
    <property type="molecule type" value="Genomic_DNA"/>
</dbReference>
<sequence length="1076" mass="122248">MSSVLNRLSLNQKLILLAAIPMLLFVLFGTLRMTELAERYFAAQRNSLAIDITQQVEQLIFEVQKERGLSAGYIGSDQEQFHRRLMAQRTITDEQVSVFLNSRELADFNRSYAQASRQAVNLQQNFEQIKALRAELKQARIDVDQLKADEPQKFYRDFSHHLLVIISQIQMRTQNTLQAKSYHDLINILKIQELAGQERGLMNRLLASSKVEPAAYLALSSVESALDVAEIELVSTALEANLPIIQNSLNNDASHKVSLMREQVRSQIALVALGRQMSEAMGYGGMIHNFKNFLLRGEPEYISAFERNLHKFWLKLNEARQLSYLTSSQLGALEQLASTVEEYHRHLDLLVRLKGEGVPIVEQDRQVRLNDEPMLQALSKLQFQTPIVSSEEWWQASSEAIAYLYSASTQLTENIAELSLAQKRESLFYLLLGVLAAICNIILLLVVGRFIVNNLIERISTISTVMQRMAKDTDLQLTVPVDGTDEVAKMSKALNLMLNERLKANRQLNVAEAVFKYCAEGIVVTNKDNHIEAVNPAFTQITGYGFDEVKGRSPSLLNSNQQPHHFYVQMWESLKQYGKWQGEIWNKRKNGQVYPEYLAITVVKDEQGEVIQHIGLFLDISNRKKYEKDIWYKSNYDALTNLPNRQLYNVRLQQMLQIAEQKSCSVSVLFIDLDRFKYVNDIYGHSIGDELLQIVAARLESLLEQYDFVSRLSGDEFVMVMGHVEHQGRIEERAEQIISHLSSPFGINRNEILISASIGVSCYPTNGQEVEVLTRNAETAMYQAKGDGRNNFSFFSSDMNKDMLERITLEQSLRRAVLQQEFCLHYQPIIDNQTEQIIAVEALVRWLDPKKGLIPPDQFIPIAEETGLIEPIGEWVLQQALSDLKGWHEKGYLINMAINVSSRQLVHSHANEFACLLNGLLQKFDIAPQSLHIEITESMLMADTEQALNALNAIRALGVEIYLDDFGTGYSSLSYLKRFPISVIKIDKSFVDNMLEDKADANLIKAIIMMGQSLDMKLVAEGVENMAQQEFLQGLGCDYVQGYLISRPLAEVDIIELLADAAKTQLEEIELNWETA</sequence>
<dbReference type="PROSITE" id="PS50885">
    <property type="entry name" value="HAMP"/>
    <property type="match status" value="1"/>
</dbReference>
<evidence type="ECO:0000313" key="11">
    <source>
        <dbReference type="Proteomes" id="UP000095230"/>
    </source>
</evidence>
<keyword evidence="4" id="KW-1133">Transmembrane helix</keyword>
<dbReference type="PANTHER" id="PTHR44757:SF2">
    <property type="entry name" value="BIOFILM ARCHITECTURE MAINTENANCE PROTEIN MBAA"/>
    <property type="match status" value="1"/>
</dbReference>
<dbReference type="NCBIfam" id="TIGR00229">
    <property type="entry name" value="sensory_box"/>
    <property type="match status" value="1"/>
</dbReference>
<dbReference type="SUPFAM" id="SSF55073">
    <property type="entry name" value="Nucleotide cyclase"/>
    <property type="match status" value="1"/>
</dbReference>
<dbReference type="Pfam" id="PF00672">
    <property type="entry name" value="HAMP"/>
    <property type="match status" value="1"/>
</dbReference>
<evidence type="ECO:0000259" key="8">
    <source>
        <dbReference type="PROSITE" id="PS50885"/>
    </source>
</evidence>
<keyword evidence="4" id="KW-0812">Transmembrane</keyword>
<dbReference type="InterPro" id="IPR043128">
    <property type="entry name" value="Rev_trsase/Diguanyl_cyclase"/>
</dbReference>
<dbReference type="InterPro" id="IPR035919">
    <property type="entry name" value="EAL_sf"/>
</dbReference>
<accession>A0A1E5ITW0</accession>
<evidence type="ECO:0000259" key="7">
    <source>
        <dbReference type="PROSITE" id="PS50883"/>
    </source>
</evidence>
<feature type="domain" description="GGDEF" evidence="9">
    <location>
        <begin position="664"/>
        <end position="797"/>
    </location>
</feature>
<dbReference type="InterPro" id="IPR001633">
    <property type="entry name" value="EAL_dom"/>
</dbReference>
<dbReference type="InterPro" id="IPR029787">
    <property type="entry name" value="Nucleotide_cyclase"/>
</dbReference>
<evidence type="ECO:0000256" key="2">
    <source>
        <dbReference type="ARBA" id="ARBA00022636"/>
    </source>
</evidence>
<dbReference type="SMART" id="SM00091">
    <property type="entry name" value="PAS"/>
    <property type="match status" value="1"/>
</dbReference>
<dbReference type="RefSeq" id="WP_069671130.1">
    <property type="nucleotide sequence ID" value="NZ_MCBT01000030.1"/>
</dbReference>
<comment type="caution">
    <text evidence="10">The sequence shown here is derived from an EMBL/GenBank/DDBJ whole genome shotgun (WGS) entry which is preliminary data.</text>
</comment>
<dbReference type="SMART" id="SM00267">
    <property type="entry name" value="GGDEF"/>
    <property type="match status" value="1"/>
</dbReference>
<keyword evidence="4" id="KW-0472">Membrane</keyword>
<dbReference type="SMART" id="SM00304">
    <property type="entry name" value="HAMP"/>
    <property type="match status" value="1"/>
</dbReference>
<dbReference type="InterPro" id="IPR035965">
    <property type="entry name" value="PAS-like_dom_sf"/>
</dbReference>
<dbReference type="InterPro" id="IPR013587">
    <property type="entry name" value="Nitrate/nitrite_sensing"/>
</dbReference>
<dbReference type="GO" id="GO:0071111">
    <property type="term" value="F:cyclic-guanylate-specific phosphodiesterase activity"/>
    <property type="evidence" value="ECO:0007669"/>
    <property type="project" value="UniProtKB-EC"/>
</dbReference>
<dbReference type="PROSITE" id="PS50112">
    <property type="entry name" value="PAS"/>
    <property type="match status" value="1"/>
</dbReference>
<dbReference type="InterPro" id="IPR001610">
    <property type="entry name" value="PAC"/>
</dbReference>
<evidence type="ECO:0000259" key="9">
    <source>
        <dbReference type="PROSITE" id="PS50887"/>
    </source>
</evidence>
<keyword evidence="2" id="KW-0973">c-di-GMP</keyword>
<feature type="domain" description="EAL" evidence="7">
    <location>
        <begin position="806"/>
        <end position="1062"/>
    </location>
</feature>
<dbReference type="Gene3D" id="3.20.20.450">
    <property type="entry name" value="EAL domain"/>
    <property type="match status" value="1"/>
</dbReference>
<dbReference type="SUPFAM" id="SSF55785">
    <property type="entry name" value="PYP-like sensor domain (PAS domain)"/>
    <property type="match status" value="1"/>
</dbReference>